<protein>
    <submittedName>
        <fullName evidence="2">DUF4240 domain-containing protein</fullName>
    </submittedName>
</protein>
<sequence>MNPMPDAAFWQLIDQAAAAAPADNDARAQLLVNALASRPLEEITAFELTLRQHLIEADDYGIMAAQKIIDGYVSDDPYLYFRCWLIGQGEVVFRAALQHPDSLAALVPGAYECDFEPLLYVATEAYKQQTGQAEDDTFPRGVAVSQGLDYDFMAPPTTGTDWIEEDLPKLLPKLWKKFR</sequence>
<dbReference type="Proteomes" id="UP000248553">
    <property type="component" value="Unassembled WGS sequence"/>
</dbReference>
<reference evidence="3" key="1">
    <citation type="submission" date="2018-05" db="EMBL/GenBank/DDBJ databases">
        <authorList>
            <person name="Nie L."/>
        </authorList>
    </citation>
    <scope>NUCLEOTIDE SEQUENCE [LARGE SCALE GENOMIC DNA]</scope>
    <source>
        <strain evidence="3">NL</strain>
    </source>
</reference>
<dbReference type="EMBL" id="QHKM01000005">
    <property type="protein sequence ID" value="RAK65153.1"/>
    <property type="molecule type" value="Genomic_DNA"/>
</dbReference>
<name>A0A328BDG5_9BACT</name>
<dbReference type="Pfam" id="PF14024">
    <property type="entry name" value="DUF4240"/>
    <property type="match status" value="1"/>
</dbReference>
<organism evidence="2 3">
    <name type="scientific">Hymenobacter edaphi</name>
    <dbReference type="NCBI Taxonomy" id="2211146"/>
    <lineage>
        <taxon>Bacteria</taxon>
        <taxon>Pseudomonadati</taxon>
        <taxon>Bacteroidota</taxon>
        <taxon>Cytophagia</taxon>
        <taxon>Cytophagales</taxon>
        <taxon>Hymenobacteraceae</taxon>
        <taxon>Hymenobacter</taxon>
    </lineage>
</organism>
<keyword evidence="3" id="KW-1185">Reference proteome</keyword>
<dbReference type="InterPro" id="IPR025334">
    <property type="entry name" value="DUF4240"/>
</dbReference>
<feature type="domain" description="DUF4240" evidence="1">
    <location>
        <begin position="4"/>
        <end position="128"/>
    </location>
</feature>
<comment type="caution">
    <text evidence="2">The sequence shown here is derived from an EMBL/GenBank/DDBJ whole genome shotgun (WGS) entry which is preliminary data.</text>
</comment>
<accession>A0A328BDG5</accession>
<dbReference type="AlphaFoldDB" id="A0A328BDG5"/>
<dbReference type="OrthoDB" id="6200718at2"/>
<evidence type="ECO:0000313" key="2">
    <source>
        <dbReference type="EMBL" id="RAK65153.1"/>
    </source>
</evidence>
<evidence type="ECO:0000313" key="3">
    <source>
        <dbReference type="Proteomes" id="UP000248553"/>
    </source>
</evidence>
<evidence type="ECO:0000259" key="1">
    <source>
        <dbReference type="Pfam" id="PF14024"/>
    </source>
</evidence>
<proteinExistence type="predicted"/>
<gene>
    <name evidence="2" type="ORF">DLM85_16580</name>
</gene>